<keyword evidence="7" id="KW-1185">Reference proteome</keyword>
<dbReference type="GO" id="GO:0005524">
    <property type="term" value="F:ATP binding"/>
    <property type="evidence" value="ECO:0007669"/>
    <property type="project" value="UniProtKB-UniRule"/>
</dbReference>
<dbReference type="AlphaFoldDB" id="A0AAJ0C3I2"/>
<dbReference type="InterPro" id="IPR000719">
    <property type="entry name" value="Prot_kinase_dom"/>
</dbReference>
<comment type="caution">
    <text evidence="6">The sequence shown here is derived from an EMBL/GenBank/DDBJ whole genome shotgun (WGS) entry which is preliminary data.</text>
</comment>
<name>A0AAJ0C3I2_9PEZI</name>
<dbReference type="Pfam" id="PF00069">
    <property type="entry name" value="Pkinase"/>
    <property type="match status" value="1"/>
</dbReference>
<keyword evidence="6" id="KW-0808">Transferase</keyword>
<evidence type="ECO:0000256" key="1">
    <source>
        <dbReference type="ARBA" id="ARBA00022741"/>
    </source>
</evidence>
<keyword evidence="6" id="KW-0418">Kinase</keyword>
<feature type="domain" description="Protein kinase" evidence="5">
    <location>
        <begin position="129"/>
        <end position="418"/>
    </location>
</feature>
<dbReference type="InterPro" id="IPR017441">
    <property type="entry name" value="Protein_kinase_ATP_BS"/>
</dbReference>
<dbReference type="PANTHER" id="PTHR24361">
    <property type="entry name" value="MITOGEN-ACTIVATED KINASE KINASE KINASE"/>
    <property type="match status" value="1"/>
</dbReference>
<keyword evidence="1 3" id="KW-0547">Nucleotide-binding</keyword>
<keyword evidence="4" id="KW-0723">Serine/threonine-protein kinase</keyword>
<organism evidence="6 7">
    <name type="scientific">Phialemonium atrogriseum</name>
    <dbReference type="NCBI Taxonomy" id="1093897"/>
    <lineage>
        <taxon>Eukaryota</taxon>
        <taxon>Fungi</taxon>
        <taxon>Dikarya</taxon>
        <taxon>Ascomycota</taxon>
        <taxon>Pezizomycotina</taxon>
        <taxon>Sordariomycetes</taxon>
        <taxon>Sordariomycetidae</taxon>
        <taxon>Cephalothecales</taxon>
        <taxon>Cephalothecaceae</taxon>
        <taxon>Phialemonium</taxon>
    </lineage>
</organism>
<reference evidence="6" key="1">
    <citation type="submission" date="2023-06" db="EMBL/GenBank/DDBJ databases">
        <title>Genome-scale phylogeny and comparative genomics of the fungal order Sordariales.</title>
        <authorList>
            <consortium name="Lawrence Berkeley National Laboratory"/>
            <person name="Hensen N."/>
            <person name="Bonometti L."/>
            <person name="Westerberg I."/>
            <person name="Brannstrom I.O."/>
            <person name="Guillou S."/>
            <person name="Cros-Aarteil S."/>
            <person name="Calhoun S."/>
            <person name="Haridas S."/>
            <person name="Kuo A."/>
            <person name="Mondo S."/>
            <person name="Pangilinan J."/>
            <person name="Riley R."/>
            <person name="Labutti K."/>
            <person name="Andreopoulos B."/>
            <person name="Lipzen A."/>
            <person name="Chen C."/>
            <person name="Yanf M."/>
            <person name="Daum C."/>
            <person name="Ng V."/>
            <person name="Clum A."/>
            <person name="Steindorff A."/>
            <person name="Ohm R."/>
            <person name="Martin F."/>
            <person name="Silar P."/>
            <person name="Natvig D."/>
            <person name="Lalanne C."/>
            <person name="Gautier V."/>
            <person name="Ament-Velasquez S.L."/>
            <person name="Kruys A."/>
            <person name="Hutchinson M.I."/>
            <person name="Powell A.J."/>
            <person name="Barry K."/>
            <person name="Miller A.N."/>
            <person name="Grigoriev I.V."/>
            <person name="Debuchy R."/>
            <person name="Gladieux P."/>
            <person name="Thoren M.H."/>
            <person name="Johannesson H."/>
        </authorList>
    </citation>
    <scope>NUCLEOTIDE SEQUENCE</scope>
    <source>
        <strain evidence="6">8032-3</strain>
    </source>
</reference>
<gene>
    <name evidence="6" type="ORF">QBC33DRAFT_606296</name>
</gene>
<comment type="similarity">
    <text evidence="4">Belongs to the protein kinase superfamily.</text>
</comment>
<evidence type="ECO:0000313" key="7">
    <source>
        <dbReference type="Proteomes" id="UP001244011"/>
    </source>
</evidence>
<evidence type="ECO:0000313" key="6">
    <source>
        <dbReference type="EMBL" id="KAK1768842.1"/>
    </source>
</evidence>
<dbReference type="PROSITE" id="PS50011">
    <property type="entry name" value="PROTEIN_KINASE_DOM"/>
    <property type="match status" value="1"/>
</dbReference>
<evidence type="ECO:0000259" key="5">
    <source>
        <dbReference type="PROSITE" id="PS50011"/>
    </source>
</evidence>
<dbReference type="RefSeq" id="XP_060285055.1">
    <property type="nucleotide sequence ID" value="XM_060432302.1"/>
</dbReference>
<dbReference type="GeneID" id="85315489"/>
<dbReference type="InterPro" id="IPR011009">
    <property type="entry name" value="Kinase-like_dom_sf"/>
</dbReference>
<dbReference type="EMBL" id="MU839004">
    <property type="protein sequence ID" value="KAK1768842.1"/>
    <property type="molecule type" value="Genomic_DNA"/>
</dbReference>
<accession>A0AAJ0C3I2</accession>
<evidence type="ECO:0000256" key="3">
    <source>
        <dbReference type="PROSITE-ProRule" id="PRU10141"/>
    </source>
</evidence>
<dbReference type="SMART" id="SM00220">
    <property type="entry name" value="S_TKc"/>
    <property type="match status" value="1"/>
</dbReference>
<evidence type="ECO:0000256" key="2">
    <source>
        <dbReference type="ARBA" id="ARBA00022840"/>
    </source>
</evidence>
<protein>
    <submittedName>
        <fullName evidence="6">Kinase-like domain-containing protein</fullName>
    </submittedName>
</protein>
<feature type="binding site" evidence="3">
    <location>
        <position position="167"/>
    </location>
    <ligand>
        <name>ATP</name>
        <dbReference type="ChEBI" id="CHEBI:30616"/>
    </ligand>
</feature>
<dbReference type="Gene3D" id="1.10.510.10">
    <property type="entry name" value="Transferase(Phosphotransferase) domain 1"/>
    <property type="match status" value="1"/>
</dbReference>
<dbReference type="SUPFAM" id="SSF56112">
    <property type="entry name" value="Protein kinase-like (PK-like)"/>
    <property type="match status" value="1"/>
</dbReference>
<dbReference type="InterPro" id="IPR053235">
    <property type="entry name" value="Ser_Thr_kinase"/>
</dbReference>
<dbReference type="GO" id="GO:0004674">
    <property type="term" value="F:protein serine/threonine kinase activity"/>
    <property type="evidence" value="ECO:0007669"/>
    <property type="project" value="UniProtKB-KW"/>
</dbReference>
<proteinExistence type="inferred from homology"/>
<evidence type="ECO:0000256" key="4">
    <source>
        <dbReference type="RuleBase" id="RU000304"/>
    </source>
</evidence>
<dbReference type="PROSITE" id="PS00108">
    <property type="entry name" value="PROTEIN_KINASE_ST"/>
    <property type="match status" value="1"/>
</dbReference>
<dbReference type="Proteomes" id="UP001244011">
    <property type="component" value="Unassembled WGS sequence"/>
</dbReference>
<dbReference type="PROSITE" id="PS00107">
    <property type="entry name" value="PROTEIN_KINASE_ATP"/>
    <property type="match status" value="1"/>
</dbReference>
<dbReference type="InterPro" id="IPR008271">
    <property type="entry name" value="Ser/Thr_kinase_AS"/>
</dbReference>
<sequence length="461" mass="51722">MPDKSISYCHSSLTFDEDKRLVVKDWGSLEGTEVTYNGEGQGKRRKFQWIVSGHGVIEEKDSIIINVNPFMSFQIVVAKHDISSQAYIDKVDWFCQGTATTEDLLGDLNFPDRGTERPTGTHTPDTGAIHLRKRLGEGSFGVVTHFWNVSDGSEYALKEPSAKAIRKRKVNVDAWAREARIMGQISHDNVVKLLNYFSTPHPQLLLEYMPCGSLEDQENISADECLSIRWQGLCALTYLHSHEPPIVHRDIKPDNILVQHRFPGDIFVKFGDFGLPRDSCDLSTVCGSQHYLAPEIYCRWQYINSGGKERTSYTPAVDVWSLGVKVVKRFKEDCKQRPDRLRRFLLDAMVVISSDLRCSAQVCSDQVALPTSAAEDGCQTPTPASYAYGEEQTSRYNPEDRVAENQETVLWQQASPSIRRTNPQVTSIGLEGDSKEGSGYKDIIIVVVVVGKTTNQAPRKS</sequence>
<dbReference type="GO" id="GO:0005737">
    <property type="term" value="C:cytoplasm"/>
    <property type="evidence" value="ECO:0007669"/>
    <property type="project" value="TreeGrafter"/>
</dbReference>
<keyword evidence="2 3" id="KW-0067">ATP-binding</keyword>